<accession>A0A5Q4VHG1</accession>
<dbReference type="PANTHER" id="PTHR40516:SF1">
    <property type="entry name" value="ANTITOXIN CHPS-RELATED"/>
    <property type="match status" value="1"/>
</dbReference>
<dbReference type="AlphaFoldDB" id="A0A5Q4VHG1"/>
<dbReference type="InterPro" id="IPR039052">
    <property type="entry name" value="Antitox_PemI-like"/>
</dbReference>
<proteinExistence type="predicted"/>
<dbReference type="OrthoDB" id="9795766at2"/>
<gene>
    <name evidence="2" type="ORF">FIM25_02135</name>
</gene>
<dbReference type="Gene3D" id="2.10.260.10">
    <property type="match status" value="1"/>
</dbReference>
<dbReference type="GO" id="GO:0003677">
    <property type="term" value="F:DNA binding"/>
    <property type="evidence" value="ECO:0007669"/>
    <property type="project" value="UniProtKB-KW"/>
</dbReference>
<dbReference type="PANTHER" id="PTHR40516">
    <property type="entry name" value="ANTITOXIN CHPS-RELATED"/>
    <property type="match status" value="1"/>
</dbReference>
<dbReference type="InterPro" id="IPR007159">
    <property type="entry name" value="SpoVT-AbrB_dom"/>
</dbReference>
<dbReference type="SMART" id="SM00966">
    <property type="entry name" value="SpoVT_AbrB"/>
    <property type="match status" value="1"/>
</dbReference>
<dbReference type="GO" id="GO:0097351">
    <property type="term" value="F:toxin sequestering activity"/>
    <property type="evidence" value="ECO:0007669"/>
    <property type="project" value="InterPro"/>
</dbReference>
<dbReference type="InterPro" id="IPR037914">
    <property type="entry name" value="SpoVT-AbrB_sf"/>
</dbReference>
<keyword evidence="3" id="KW-1185">Reference proteome</keyword>
<organism evidence="2 3">
    <name type="scientific">Desulfobotulus mexicanus</name>
    <dbReference type="NCBI Taxonomy" id="2586642"/>
    <lineage>
        <taxon>Bacteria</taxon>
        <taxon>Pseudomonadati</taxon>
        <taxon>Thermodesulfobacteriota</taxon>
        <taxon>Desulfobacteria</taxon>
        <taxon>Desulfobacterales</taxon>
        <taxon>Desulfobacteraceae</taxon>
        <taxon>Desulfobotulus</taxon>
    </lineage>
</organism>
<sequence length="82" mass="9051">MLAKVQKWGNSQGLRLTKALLSDAQINVGDDVNILVKNGALIVTPAQSVRKKYNLKDLVAKIPKGHQTKETDWGEPVGKEVW</sequence>
<evidence type="ECO:0000313" key="2">
    <source>
        <dbReference type="EMBL" id="TYT75727.1"/>
    </source>
</evidence>
<protein>
    <submittedName>
        <fullName evidence="2">AbrB/MazE/SpoVT family DNA-binding domain-containing protein</fullName>
    </submittedName>
</protein>
<dbReference type="SUPFAM" id="SSF89447">
    <property type="entry name" value="AbrB/MazE/MraZ-like"/>
    <property type="match status" value="1"/>
</dbReference>
<dbReference type="Pfam" id="PF04014">
    <property type="entry name" value="MazE_antitoxin"/>
    <property type="match status" value="1"/>
</dbReference>
<comment type="caution">
    <text evidence="2">The sequence shown here is derived from an EMBL/GenBank/DDBJ whole genome shotgun (WGS) entry which is preliminary data.</text>
</comment>
<evidence type="ECO:0000313" key="3">
    <source>
        <dbReference type="Proteomes" id="UP000321899"/>
    </source>
</evidence>
<name>A0A5Q4VHG1_9BACT</name>
<dbReference type="RefSeq" id="WP_139445822.1">
    <property type="nucleotide sequence ID" value="NZ_VDMB01000002.1"/>
</dbReference>
<reference evidence="2 3" key="1">
    <citation type="submission" date="2019-06" db="EMBL/GenBank/DDBJ databases">
        <title>Desulfobotulus mexicanus sp. nov., a novel sulfate-reducing bacterium isolated from the sediment of an alkaline crater lake in Mexico.</title>
        <authorList>
            <person name="Hirschler-Rea A."/>
        </authorList>
    </citation>
    <scope>NUCLEOTIDE SEQUENCE [LARGE SCALE GENOMIC DNA]</scope>
    <source>
        <strain evidence="2 3">PAR22N</strain>
    </source>
</reference>
<dbReference type="Proteomes" id="UP000321899">
    <property type="component" value="Unassembled WGS sequence"/>
</dbReference>
<dbReference type="EMBL" id="VDMB01000002">
    <property type="protein sequence ID" value="TYT75727.1"/>
    <property type="molecule type" value="Genomic_DNA"/>
</dbReference>
<keyword evidence="2" id="KW-0238">DNA-binding</keyword>
<feature type="domain" description="SpoVT-AbrB" evidence="1">
    <location>
        <begin position="6"/>
        <end position="51"/>
    </location>
</feature>
<evidence type="ECO:0000259" key="1">
    <source>
        <dbReference type="SMART" id="SM00966"/>
    </source>
</evidence>